<proteinExistence type="predicted"/>
<evidence type="ECO:0000313" key="2">
    <source>
        <dbReference type="Proteomes" id="UP000274376"/>
    </source>
</evidence>
<evidence type="ECO:0000313" key="1">
    <source>
        <dbReference type="EMBL" id="RSJ07619.1"/>
    </source>
</evidence>
<dbReference type="Proteomes" id="UP000274376">
    <property type="component" value="Unassembled WGS sequence"/>
</dbReference>
<gene>
    <name evidence="1" type="ORF">D8839_05545</name>
</gene>
<organism evidence="1 2">
    <name type="scientific">Streptococcus mitis</name>
    <dbReference type="NCBI Taxonomy" id="28037"/>
    <lineage>
        <taxon>Bacteria</taxon>
        <taxon>Bacillati</taxon>
        <taxon>Bacillota</taxon>
        <taxon>Bacilli</taxon>
        <taxon>Lactobacillales</taxon>
        <taxon>Streptococcaceae</taxon>
        <taxon>Streptococcus</taxon>
        <taxon>Streptococcus mitis group</taxon>
    </lineage>
</organism>
<dbReference type="AlphaFoldDB" id="A0A3R9KEF2"/>
<accession>A0A3R9KEF2</accession>
<comment type="caution">
    <text evidence="1">The sequence shown here is derived from an EMBL/GenBank/DDBJ whole genome shotgun (WGS) entry which is preliminary data.</text>
</comment>
<sequence>MDLEEAELSERIDFTLLVPLVVYKTNDQKFRKWLIESGGKPYNFGELPTTYKSLTNVKSYISDYCLKIEFKKNGVQEVISFELSEEERKFMSSVSTFSFVVESRTHTTVGRVKFSTSDDDQPIFPMSKISITDNKFEQKISSIVNNINRLKQVIPGNFNNYLDIIGSSDYEVYQSTTSGESLPSKSNLKLGKLCYSCNKPEITREHCSPKWMSDNYHVKPLIGNIFCRDCNQWFGQFFEKDALNILTINNRITELQRLFISKWCIKTAITMSIASGVAVNPVWLPQLRNERFPEGFEVYFNPNIKLNEPGFNYGVSRFNKQLSRENLFLFTLACKDFSLVVINKNGKMIPSIPFYKLYPEFANGSGNNVNDFADLHQILHEILADEKTKEFQLPIRIHKNN</sequence>
<protein>
    <submittedName>
        <fullName evidence="1">Uncharacterized protein</fullName>
    </submittedName>
</protein>
<name>A0A3R9KEF2_STRMT</name>
<dbReference type="EMBL" id="RJOE01000010">
    <property type="protein sequence ID" value="RSJ07619.1"/>
    <property type="molecule type" value="Genomic_DNA"/>
</dbReference>
<reference evidence="1 2" key="1">
    <citation type="submission" date="2018-11" db="EMBL/GenBank/DDBJ databases">
        <title>Species Designations Belie Phenotypic and Genotypic Heterogeneity in Oral Streptococci.</title>
        <authorList>
            <person name="Velsko I."/>
        </authorList>
    </citation>
    <scope>NUCLEOTIDE SEQUENCE [LARGE SCALE GENOMIC DNA]</scope>
    <source>
        <strain evidence="1 2">BCC36</strain>
    </source>
</reference>